<dbReference type="Proteomes" id="UP000305948">
    <property type="component" value="Unassembled WGS sequence"/>
</dbReference>
<evidence type="ECO:0000313" key="3">
    <source>
        <dbReference type="Proteomes" id="UP000305948"/>
    </source>
</evidence>
<name>A0A5C3MRZ9_9AGAM</name>
<reference evidence="2 3" key="1">
    <citation type="journal article" date="2019" name="Nat. Ecol. Evol.">
        <title>Megaphylogeny resolves global patterns of mushroom evolution.</title>
        <authorList>
            <person name="Varga T."/>
            <person name="Krizsan K."/>
            <person name="Foldi C."/>
            <person name="Dima B."/>
            <person name="Sanchez-Garcia M."/>
            <person name="Sanchez-Ramirez S."/>
            <person name="Szollosi G.J."/>
            <person name="Szarkandi J.G."/>
            <person name="Papp V."/>
            <person name="Albert L."/>
            <person name="Andreopoulos W."/>
            <person name="Angelini C."/>
            <person name="Antonin V."/>
            <person name="Barry K.W."/>
            <person name="Bougher N.L."/>
            <person name="Buchanan P."/>
            <person name="Buyck B."/>
            <person name="Bense V."/>
            <person name="Catcheside P."/>
            <person name="Chovatia M."/>
            <person name="Cooper J."/>
            <person name="Damon W."/>
            <person name="Desjardin D."/>
            <person name="Finy P."/>
            <person name="Geml J."/>
            <person name="Haridas S."/>
            <person name="Hughes K."/>
            <person name="Justo A."/>
            <person name="Karasinski D."/>
            <person name="Kautmanova I."/>
            <person name="Kiss B."/>
            <person name="Kocsube S."/>
            <person name="Kotiranta H."/>
            <person name="LaButti K.M."/>
            <person name="Lechner B.E."/>
            <person name="Liimatainen K."/>
            <person name="Lipzen A."/>
            <person name="Lukacs Z."/>
            <person name="Mihaltcheva S."/>
            <person name="Morgado L.N."/>
            <person name="Niskanen T."/>
            <person name="Noordeloos M.E."/>
            <person name="Ohm R.A."/>
            <person name="Ortiz-Santana B."/>
            <person name="Ovrebo C."/>
            <person name="Racz N."/>
            <person name="Riley R."/>
            <person name="Savchenko A."/>
            <person name="Shiryaev A."/>
            <person name="Soop K."/>
            <person name="Spirin V."/>
            <person name="Szebenyi C."/>
            <person name="Tomsovsky M."/>
            <person name="Tulloss R.E."/>
            <person name="Uehling J."/>
            <person name="Grigoriev I.V."/>
            <person name="Vagvolgyi C."/>
            <person name="Papp T."/>
            <person name="Martin F.M."/>
            <person name="Miettinen O."/>
            <person name="Hibbett D.S."/>
            <person name="Nagy L.G."/>
        </authorList>
    </citation>
    <scope>NUCLEOTIDE SEQUENCE [LARGE SCALE GENOMIC DNA]</scope>
    <source>
        <strain evidence="2 3">OMC1185</strain>
    </source>
</reference>
<organism evidence="2 3">
    <name type="scientific">Heliocybe sulcata</name>
    <dbReference type="NCBI Taxonomy" id="5364"/>
    <lineage>
        <taxon>Eukaryota</taxon>
        <taxon>Fungi</taxon>
        <taxon>Dikarya</taxon>
        <taxon>Basidiomycota</taxon>
        <taxon>Agaricomycotina</taxon>
        <taxon>Agaricomycetes</taxon>
        <taxon>Gloeophyllales</taxon>
        <taxon>Gloeophyllaceae</taxon>
        <taxon>Heliocybe</taxon>
    </lineage>
</organism>
<gene>
    <name evidence="2" type="ORF">OE88DRAFT_1665935</name>
</gene>
<evidence type="ECO:0000313" key="2">
    <source>
        <dbReference type="EMBL" id="TFK47663.1"/>
    </source>
</evidence>
<proteinExistence type="predicted"/>
<accession>A0A5C3MRZ9</accession>
<evidence type="ECO:0000256" key="1">
    <source>
        <dbReference type="SAM" id="MobiDB-lite"/>
    </source>
</evidence>
<dbReference type="AlphaFoldDB" id="A0A5C3MRZ9"/>
<keyword evidence="3" id="KW-1185">Reference proteome</keyword>
<feature type="region of interest" description="Disordered" evidence="1">
    <location>
        <begin position="1"/>
        <end position="29"/>
    </location>
</feature>
<dbReference type="EMBL" id="ML213523">
    <property type="protein sequence ID" value="TFK47663.1"/>
    <property type="molecule type" value="Genomic_DNA"/>
</dbReference>
<sequence length="125" mass="14289">MTNISHPQDHHLPPFPLNQPNTRRWRPIPYSPIPTVRHYPLPPESRLCELSGARAACPEIQVRREPATGEARCAWDEELGFTLAVQDIKASWSKGGSQPTNQDTRRDYHAIAARLCSCRVRRRAR</sequence>
<protein>
    <submittedName>
        <fullName evidence="2">Uncharacterized protein</fullName>
    </submittedName>
</protein>